<protein>
    <recommendedName>
        <fullName evidence="3">F-box domain-containing protein</fullName>
    </recommendedName>
</protein>
<dbReference type="Gene3D" id="1.20.1280.50">
    <property type="match status" value="1"/>
</dbReference>
<name>A0ABP1CVB4_9APHY</name>
<dbReference type="Proteomes" id="UP001497453">
    <property type="component" value="Chromosome 10"/>
</dbReference>
<sequence>MDTNSSFIVYVGNMKNVITRDSDALAMTTRSRLHINQLPEELLRGVFLRHVSRCRGGWSKFRSNNKRKPYHWLRITFVCRHWRITALEMPVIWTHIVTTHPVECIQTMLERSRPLPITVNPSLSDLSDRATREMSFTVARLILEELYRIQDLEFEFREADIIEVFNNRPPSQLILKRLNLSCDLSPHRLSQPSFESLRHSSHLTHLTLNITSWDQAKLLFCPTMQVLDLTLADYVAAPRMLEALNLMPFLTQFKIDHEGAMPNVIEALSETRSIVYLPRLECYDFTGMIEDCNWLLNHLSFPPSARIYVDVAPYSTQTATATEGLTSSIASKLYPSRSNSHTNNELPLLTFAIEQSVIVPCVEILGWRSVHTEGVFLDQELRTRSSFHEPTVGLHIDTERTSHEFLLEMMRRYFTLNEVRSLSIHRLSSLEIRPFLPLALNFIRSTPLVHTLAVYEWTFDDLSAFLLHEDQNGDSEDNLISEASRTLRPFILPSLHTLVVEHPNYHWGGSEETGGDLLLHEALKKREPSYGCLKRLVVESNDDSC</sequence>
<evidence type="ECO:0000313" key="1">
    <source>
        <dbReference type="EMBL" id="CAL1698648.1"/>
    </source>
</evidence>
<accession>A0ABP1CVB4</accession>
<organism evidence="1 2">
    <name type="scientific">Somion occarium</name>
    <dbReference type="NCBI Taxonomy" id="3059160"/>
    <lineage>
        <taxon>Eukaryota</taxon>
        <taxon>Fungi</taxon>
        <taxon>Dikarya</taxon>
        <taxon>Basidiomycota</taxon>
        <taxon>Agaricomycotina</taxon>
        <taxon>Agaricomycetes</taxon>
        <taxon>Polyporales</taxon>
        <taxon>Cerrenaceae</taxon>
        <taxon>Somion</taxon>
    </lineage>
</organism>
<reference evidence="2" key="1">
    <citation type="submission" date="2024-04" db="EMBL/GenBank/DDBJ databases">
        <authorList>
            <person name="Shaw F."/>
            <person name="Minotto A."/>
        </authorList>
    </citation>
    <scope>NUCLEOTIDE SEQUENCE [LARGE SCALE GENOMIC DNA]</scope>
</reference>
<evidence type="ECO:0008006" key="3">
    <source>
        <dbReference type="Google" id="ProtNLM"/>
    </source>
</evidence>
<dbReference type="EMBL" id="OZ037953">
    <property type="protein sequence ID" value="CAL1698648.1"/>
    <property type="molecule type" value="Genomic_DNA"/>
</dbReference>
<gene>
    <name evidence="1" type="ORF">GFSPODELE1_LOCUS2245</name>
</gene>
<keyword evidence="2" id="KW-1185">Reference proteome</keyword>
<proteinExistence type="predicted"/>
<evidence type="ECO:0000313" key="2">
    <source>
        <dbReference type="Proteomes" id="UP001497453"/>
    </source>
</evidence>